<dbReference type="Proteomes" id="UP001199469">
    <property type="component" value="Unassembled WGS sequence"/>
</dbReference>
<reference evidence="9 10" key="1">
    <citation type="submission" date="2021-11" db="EMBL/GenBank/DDBJ databases">
        <title>Draft genome sequence of Actinomycetospora sp. SF1 isolated from the rhizosphere soil.</title>
        <authorList>
            <person name="Duangmal K."/>
            <person name="Chantavorakit T."/>
        </authorList>
    </citation>
    <scope>NUCLEOTIDE SEQUENCE [LARGE SCALE GENOMIC DNA]</scope>
    <source>
        <strain evidence="9 10">TBRC 5722</strain>
    </source>
</reference>
<dbReference type="InterPro" id="IPR032818">
    <property type="entry name" value="DedA-like"/>
</dbReference>
<dbReference type="InterPro" id="IPR032816">
    <property type="entry name" value="VTT_dom"/>
</dbReference>
<feature type="transmembrane region" description="Helical" evidence="7">
    <location>
        <begin position="32"/>
        <end position="53"/>
    </location>
</feature>
<comment type="subcellular location">
    <subcellularLocation>
        <location evidence="1 7">Cell membrane</location>
        <topology evidence="1 7">Multi-pass membrane protein</topology>
    </subcellularLocation>
</comment>
<dbReference type="PANTHER" id="PTHR30353">
    <property type="entry name" value="INNER MEMBRANE PROTEIN DEDA-RELATED"/>
    <property type="match status" value="1"/>
</dbReference>
<keyword evidence="6 7" id="KW-0472">Membrane</keyword>
<feature type="transmembrane region" description="Helical" evidence="7">
    <location>
        <begin position="160"/>
        <end position="182"/>
    </location>
</feature>
<evidence type="ECO:0000256" key="5">
    <source>
        <dbReference type="ARBA" id="ARBA00022989"/>
    </source>
</evidence>
<comment type="caution">
    <text evidence="9">The sequence shown here is derived from an EMBL/GenBank/DDBJ whole genome shotgun (WGS) entry which is preliminary data.</text>
</comment>
<keyword evidence="3 7" id="KW-1003">Cell membrane</keyword>
<feature type="transmembrane region" description="Helical" evidence="7">
    <location>
        <begin position="194"/>
        <end position="212"/>
    </location>
</feature>
<organism evidence="9 10">
    <name type="scientific">Actinomycetospora endophytica</name>
    <dbReference type="NCBI Taxonomy" id="2291215"/>
    <lineage>
        <taxon>Bacteria</taxon>
        <taxon>Bacillati</taxon>
        <taxon>Actinomycetota</taxon>
        <taxon>Actinomycetes</taxon>
        <taxon>Pseudonocardiales</taxon>
        <taxon>Pseudonocardiaceae</taxon>
        <taxon>Actinomycetospora</taxon>
    </lineage>
</organism>
<keyword evidence="5 7" id="KW-1133">Transmembrane helix</keyword>
<evidence type="ECO:0000313" key="9">
    <source>
        <dbReference type="EMBL" id="MCD2192935.1"/>
    </source>
</evidence>
<dbReference type="PANTHER" id="PTHR30353:SF0">
    <property type="entry name" value="TRANSMEMBRANE PROTEIN"/>
    <property type="match status" value="1"/>
</dbReference>
<proteinExistence type="inferred from homology"/>
<feature type="transmembrane region" description="Helical" evidence="7">
    <location>
        <begin position="132"/>
        <end position="153"/>
    </location>
</feature>
<evidence type="ECO:0000256" key="3">
    <source>
        <dbReference type="ARBA" id="ARBA00022475"/>
    </source>
</evidence>
<dbReference type="EMBL" id="JAJNDB010000001">
    <property type="protein sequence ID" value="MCD2192935.1"/>
    <property type="molecule type" value="Genomic_DNA"/>
</dbReference>
<comment type="similarity">
    <text evidence="2 7">Belongs to the DedA family.</text>
</comment>
<gene>
    <name evidence="9" type="ORF">LQ327_05970</name>
</gene>
<keyword evidence="4 7" id="KW-0812">Transmembrane</keyword>
<evidence type="ECO:0000256" key="2">
    <source>
        <dbReference type="ARBA" id="ARBA00010792"/>
    </source>
</evidence>
<evidence type="ECO:0000259" key="8">
    <source>
        <dbReference type="Pfam" id="PF09335"/>
    </source>
</evidence>
<evidence type="ECO:0000256" key="6">
    <source>
        <dbReference type="ARBA" id="ARBA00023136"/>
    </source>
</evidence>
<evidence type="ECO:0000313" key="10">
    <source>
        <dbReference type="Proteomes" id="UP001199469"/>
    </source>
</evidence>
<dbReference type="RefSeq" id="WP_230730596.1">
    <property type="nucleotide sequence ID" value="NZ_JAJNDB010000001.1"/>
</dbReference>
<protein>
    <submittedName>
        <fullName evidence="9">DedA family protein</fullName>
    </submittedName>
</protein>
<evidence type="ECO:0000256" key="4">
    <source>
        <dbReference type="ARBA" id="ARBA00022692"/>
    </source>
</evidence>
<name>A0ABS8P5V6_9PSEU</name>
<evidence type="ECO:0000256" key="1">
    <source>
        <dbReference type="ARBA" id="ARBA00004651"/>
    </source>
</evidence>
<accession>A0ABS8P5V6</accession>
<dbReference type="Pfam" id="PF09335">
    <property type="entry name" value="VTT_dom"/>
    <property type="match status" value="1"/>
</dbReference>
<feature type="transmembrane region" description="Helical" evidence="7">
    <location>
        <begin position="60"/>
        <end position="88"/>
    </location>
</feature>
<keyword evidence="10" id="KW-1185">Reference proteome</keyword>
<evidence type="ECO:0000256" key="7">
    <source>
        <dbReference type="RuleBase" id="RU367016"/>
    </source>
</evidence>
<feature type="domain" description="VTT" evidence="8">
    <location>
        <begin position="63"/>
        <end position="180"/>
    </location>
</feature>
<sequence>MSAVTPSDATTLVALGPQWLDPSHIISGLGPWALLGVALILFAECGLLIGFFLPGDSLLFITGLAATTGLIATPLWLVCVVLSVAAFAGNVCGYYIGRAAGPAIFDKPDSRLFKRENVDRTQKFFDKYGNRAIVLGRFVPIVRTFITVMAGVGRMEARRFLTFSAIGAVAWAAGVTLLGAVLGQFDVVKNNIEAMLVLVVVISLIPIAIEALQARREKKLGASNLAEETLDGANDDAPTTRIQRPGN</sequence>